<evidence type="ECO:0000313" key="3">
    <source>
        <dbReference type="Proteomes" id="UP001209681"/>
    </source>
</evidence>
<feature type="transmembrane region" description="Helical" evidence="1">
    <location>
        <begin position="20"/>
        <end position="44"/>
    </location>
</feature>
<keyword evidence="1" id="KW-0812">Transmembrane</keyword>
<dbReference type="Proteomes" id="UP001209681">
    <property type="component" value="Unassembled WGS sequence"/>
</dbReference>
<proteinExistence type="predicted"/>
<comment type="caution">
    <text evidence="2">The sequence shown here is derived from an EMBL/GenBank/DDBJ whole genome shotgun (WGS) entry which is preliminary data.</text>
</comment>
<accession>A0ABT3N8M5</accession>
<name>A0ABT3N8M5_9BACT</name>
<reference evidence="2 3" key="1">
    <citation type="submission" date="2022-11" db="EMBL/GenBank/DDBJ databases">
        <title>Desulfobotulus tamanensis H1 sp. nov. - anaerobic, alkaliphilic, sulphate reducing bacterium isolated from terrestrial mud volcano.</title>
        <authorList>
            <person name="Frolova A."/>
            <person name="Merkel A.Y."/>
            <person name="Slobodkin A.I."/>
        </authorList>
    </citation>
    <scope>NUCLEOTIDE SEQUENCE [LARGE SCALE GENOMIC DNA]</scope>
    <source>
        <strain evidence="2 3">H1</strain>
    </source>
</reference>
<dbReference type="EMBL" id="JAPFPW010000007">
    <property type="protein sequence ID" value="MCW7753807.1"/>
    <property type="molecule type" value="Genomic_DNA"/>
</dbReference>
<gene>
    <name evidence="2" type="ORF">OOT00_07410</name>
</gene>
<evidence type="ECO:0000313" key="2">
    <source>
        <dbReference type="EMBL" id="MCW7753807.1"/>
    </source>
</evidence>
<keyword evidence="3" id="KW-1185">Reference proteome</keyword>
<keyword evidence="1" id="KW-1133">Transmembrane helix</keyword>
<dbReference type="RefSeq" id="WP_265424677.1">
    <property type="nucleotide sequence ID" value="NZ_JAPFPW010000007.1"/>
</dbReference>
<protein>
    <recommendedName>
        <fullName evidence="4">Flagellar protein FliL</fullName>
    </recommendedName>
</protein>
<keyword evidence="1" id="KW-0472">Membrane</keyword>
<evidence type="ECO:0008006" key="4">
    <source>
        <dbReference type="Google" id="ProtNLM"/>
    </source>
</evidence>
<evidence type="ECO:0000256" key="1">
    <source>
        <dbReference type="SAM" id="Phobius"/>
    </source>
</evidence>
<sequence>MSGNIKLWQRVDWRQKKGPLALWIWLVMLGGVMVVTGTMFAFLLSGGPEAPVPMEPEAAMQSAAPGQPLIPGLWQIPVMEIRVSVEEGVRLPLRLGIAILAGEGPEGLPALLRHREKILVAIRNHLEAGRAENWERVSGKLKLKYELTDLVEKASGVRVQGLYITDFTILWPT</sequence>
<organism evidence="2 3">
    <name type="scientific">Desulfobotulus pelophilus</name>
    <dbReference type="NCBI Taxonomy" id="2823377"/>
    <lineage>
        <taxon>Bacteria</taxon>
        <taxon>Pseudomonadati</taxon>
        <taxon>Thermodesulfobacteriota</taxon>
        <taxon>Desulfobacteria</taxon>
        <taxon>Desulfobacterales</taxon>
        <taxon>Desulfobacteraceae</taxon>
        <taxon>Desulfobotulus</taxon>
    </lineage>
</organism>